<dbReference type="InterPro" id="IPR011335">
    <property type="entry name" value="Restrct_endonuc-II-like"/>
</dbReference>
<proteinExistence type="predicted"/>
<dbReference type="Pfam" id="PF04480">
    <property type="entry name" value="DUF559"/>
    <property type="match status" value="1"/>
</dbReference>
<protein>
    <recommendedName>
        <fullName evidence="2">DUF559 domain-containing protein</fullName>
    </recommendedName>
</protein>
<dbReference type="AlphaFoldDB" id="A0A1P8UFN4"/>
<keyword evidence="4" id="KW-1185">Reference proteome</keyword>
<name>A0A1P8UFN4_9GAMM</name>
<feature type="region of interest" description="Disordered" evidence="1">
    <location>
        <begin position="1"/>
        <end position="33"/>
    </location>
</feature>
<reference evidence="3 4" key="1">
    <citation type="submission" date="2017-01" db="EMBL/GenBank/DDBJ databases">
        <title>Draft sequence of Acidihalobacter ferrooxidans strain DSM 14175 (strain V8).</title>
        <authorList>
            <person name="Khaleque H.N."/>
            <person name="Ramsay J.P."/>
            <person name="Murphy R.J.T."/>
            <person name="Kaksonen A.H."/>
            <person name="Boxall N.J."/>
            <person name="Watkin E.L.J."/>
        </authorList>
    </citation>
    <scope>NUCLEOTIDE SEQUENCE [LARGE SCALE GENOMIC DNA]</scope>
    <source>
        <strain evidence="3 4">V8</strain>
    </source>
</reference>
<dbReference type="STRING" id="1765967.BW247_05615"/>
<evidence type="ECO:0000256" key="1">
    <source>
        <dbReference type="SAM" id="MobiDB-lite"/>
    </source>
</evidence>
<sequence>MNQLGAGAWRVHHDPRQVRKPRRLQTGPRSSPPETILSAALKKRFGSAVTLQYRGAVAGRRFVLDAAIVQALIAIEVDGWQHHGRFLSDFKRDREKDRALTLAGWRVLRFTAGEIRGDVQKCVQVIERALWMNR</sequence>
<evidence type="ECO:0000313" key="4">
    <source>
        <dbReference type="Proteomes" id="UP000243807"/>
    </source>
</evidence>
<dbReference type="EMBL" id="CP019434">
    <property type="protein sequence ID" value="APZ42640.1"/>
    <property type="molecule type" value="Genomic_DNA"/>
</dbReference>
<evidence type="ECO:0000313" key="3">
    <source>
        <dbReference type="EMBL" id="APZ42640.1"/>
    </source>
</evidence>
<dbReference type="KEGG" id="afy:BW247_05615"/>
<dbReference type="Proteomes" id="UP000243807">
    <property type="component" value="Chromosome"/>
</dbReference>
<dbReference type="Gene3D" id="3.40.960.10">
    <property type="entry name" value="VSR Endonuclease"/>
    <property type="match status" value="1"/>
</dbReference>
<feature type="domain" description="DUF559" evidence="2">
    <location>
        <begin position="51"/>
        <end position="129"/>
    </location>
</feature>
<dbReference type="InterPro" id="IPR007569">
    <property type="entry name" value="DUF559"/>
</dbReference>
<organism evidence="3 4">
    <name type="scientific">Acidihalobacter ferrooxydans</name>
    <dbReference type="NCBI Taxonomy" id="1765967"/>
    <lineage>
        <taxon>Bacteria</taxon>
        <taxon>Pseudomonadati</taxon>
        <taxon>Pseudomonadota</taxon>
        <taxon>Gammaproteobacteria</taxon>
        <taxon>Chromatiales</taxon>
        <taxon>Ectothiorhodospiraceae</taxon>
        <taxon>Acidihalobacter</taxon>
    </lineage>
</organism>
<accession>A0A1P8UFN4</accession>
<evidence type="ECO:0000259" key="2">
    <source>
        <dbReference type="Pfam" id="PF04480"/>
    </source>
</evidence>
<gene>
    <name evidence="3" type="ORF">BW247_05615</name>
</gene>
<dbReference type="SUPFAM" id="SSF52980">
    <property type="entry name" value="Restriction endonuclease-like"/>
    <property type="match status" value="1"/>
</dbReference>